<protein>
    <recommendedName>
        <fullName evidence="1">BTB domain-containing protein</fullName>
    </recommendedName>
</protein>
<evidence type="ECO:0000259" key="1">
    <source>
        <dbReference type="PROSITE" id="PS50097"/>
    </source>
</evidence>
<dbReference type="EMBL" id="MU004304">
    <property type="protein sequence ID" value="KAF2659813.1"/>
    <property type="molecule type" value="Genomic_DNA"/>
</dbReference>
<dbReference type="PANTHER" id="PTHR47843:SF2">
    <property type="entry name" value="BTB DOMAIN-CONTAINING PROTEIN"/>
    <property type="match status" value="1"/>
</dbReference>
<dbReference type="PANTHER" id="PTHR47843">
    <property type="entry name" value="BTB DOMAIN-CONTAINING PROTEIN-RELATED"/>
    <property type="match status" value="1"/>
</dbReference>
<accession>A0A6A6TLI4</accession>
<dbReference type="InterPro" id="IPR011333">
    <property type="entry name" value="SKP1/BTB/POZ_sf"/>
</dbReference>
<dbReference type="AlphaFoldDB" id="A0A6A6TLI4"/>
<sequence>MERLHKNGILDLGTKVITVRVGQEPSHTDFTVHESLIRKSSPFFEAALSRQWREATERLVKLPEADAQAFKLYVHWLYTGHPNIFITGNPHSSDRTQLVKDREIELTKLVQGYLLGDYPQDCDYKDTLADAFLEWGSRFWSGLAQPFKHAAPIYSSTTKGSPVRELIVDFTLWTQRHTCWDGVGDDELPNAFLCDYIRAREAKDRDVAARNSSPFFRFKGTCHYHCHSDDTCYREDIDSDDDIPHFDSLFPEGISDDK</sequence>
<evidence type="ECO:0000313" key="3">
    <source>
        <dbReference type="Proteomes" id="UP000799324"/>
    </source>
</evidence>
<feature type="domain" description="BTB" evidence="1">
    <location>
        <begin position="15"/>
        <end position="86"/>
    </location>
</feature>
<dbReference type="InterPro" id="IPR000210">
    <property type="entry name" value="BTB/POZ_dom"/>
</dbReference>
<proteinExistence type="predicted"/>
<name>A0A6A6TLI4_9PLEO</name>
<dbReference type="SUPFAM" id="SSF54695">
    <property type="entry name" value="POZ domain"/>
    <property type="match status" value="1"/>
</dbReference>
<gene>
    <name evidence="2" type="ORF">K491DRAFT_755119</name>
</gene>
<evidence type="ECO:0000313" key="2">
    <source>
        <dbReference type="EMBL" id="KAF2659813.1"/>
    </source>
</evidence>
<dbReference type="PROSITE" id="PS50097">
    <property type="entry name" value="BTB"/>
    <property type="match status" value="1"/>
</dbReference>
<dbReference type="CDD" id="cd18186">
    <property type="entry name" value="BTB_POZ_ZBTB_KLHL-like"/>
    <property type="match status" value="1"/>
</dbReference>
<dbReference type="Gene3D" id="3.30.710.10">
    <property type="entry name" value="Potassium Channel Kv1.1, Chain A"/>
    <property type="match status" value="1"/>
</dbReference>
<reference evidence="2" key="1">
    <citation type="journal article" date="2020" name="Stud. Mycol.">
        <title>101 Dothideomycetes genomes: a test case for predicting lifestyles and emergence of pathogens.</title>
        <authorList>
            <person name="Haridas S."/>
            <person name="Albert R."/>
            <person name="Binder M."/>
            <person name="Bloem J."/>
            <person name="Labutti K."/>
            <person name="Salamov A."/>
            <person name="Andreopoulos B."/>
            <person name="Baker S."/>
            <person name="Barry K."/>
            <person name="Bills G."/>
            <person name="Bluhm B."/>
            <person name="Cannon C."/>
            <person name="Castanera R."/>
            <person name="Culley D."/>
            <person name="Daum C."/>
            <person name="Ezra D."/>
            <person name="Gonzalez J."/>
            <person name="Henrissat B."/>
            <person name="Kuo A."/>
            <person name="Liang C."/>
            <person name="Lipzen A."/>
            <person name="Lutzoni F."/>
            <person name="Magnuson J."/>
            <person name="Mondo S."/>
            <person name="Nolan M."/>
            <person name="Ohm R."/>
            <person name="Pangilinan J."/>
            <person name="Park H.-J."/>
            <person name="Ramirez L."/>
            <person name="Alfaro M."/>
            <person name="Sun H."/>
            <person name="Tritt A."/>
            <person name="Yoshinaga Y."/>
            <person name="Zwiers L.-H."/>
            <person name="Turgeon B."/>
            <person name="Goodwin S."/>
            <person name="Spatafora J."/>
            <person name="Crous P."/>
            <person name="Grigoriev I."/>
        </authorList>
    </citation>
    <scope>NUCLEOTIDE SEQUENCE</scope>
    <source>
        <strain evidence="2">CBS 122681</strain>
    </source>
</reference>
<keyword evidence="3" id="KW-1185">Reference proteome</keyword>
<dbReference type="OrthoDB" id="1022638at2759"/>
<organism evidence="2 3">
    <name type="scientific">Lophiostoma macrostomum CBS 122681</name>
    <dbReference type="NCBI Taxonomy" id="1314788"/>
    <lineage>
        <taxon>Eukaryota</taxon>
        <taxon>Fungi</taxon>
        <taxon>Dikarya</taxon>
        <taxon>Ascomycota</taxon>
        <taxon>Pezizomycotina</taxon>
        <taxon>Dothideomycetes</taxon>
        <taxon>Pleosporomycetidae</taxon>
        <taxon>Pleosporales</taxon>
        <taxon>Lophiostomataceae</taxon>
        <taxon>Lophiostoma</taxon>
    </lineage>
</organism>
<dbReference type="Proteomes" id="UP000799324">
    <property type="component" value="Unassembled WGS sequence"/>
</dbReference>
<dbReference type="Pfam" id="PF00651">
    <property type="entry name" value="BTB"/>
    <property type="match status" value="1"/>
</dbReference>